<feature type="domain" description="Calcineurin-like phosphoesterase" evidence="1">
    <location>
        <begin position="14"/>
        <end position="225"/>
    </location>
</feature>
<evidence type="ECO:0000313" key="2">
    <source>
        <dbReference type="EMBL" id="KAK2590708.1"/>
    </source>
</evidence>
<protein>
    <recommendedName>
        <fullName evidence="1">Calcineurin-like phosphoesterase domain-containing protein</fullName>
    </recommendedName>
</protein>
<keyword evidence="3" id="KW-1185">Reference proteome</keyword>
<dbReference type="Proteomes" id="UP001251528">
    <property type="component" value="Unassembled WGS sequence"/>
</dbReference>
<name>A0AAJ0CCT3_9HYPO</name>
<dbReference type="GO" id="GO:0016787">
    <property type="term" value="F:hydrolase activity"/>
    <property type="evidence" value="ECO:0007669"/>
    <property type="project" value="InterPro"/>
</dbReference>
<proteinExistence type="predicted"/>
<dbReference type="Gene3D" id="3.60.21.10">
    <property type="match status" value="1"/>
</dbReference>
<accession>A0AAJ0CCT3</accession>
<dbReference type="AlphaFoldDB" id="A0AAJ0CCT3"/>
<reference evidence="2" key="1">
    <citation type="submission" date="2023-06" db="EMBL/GenBank/DDBJ databases">
        <title>Conoideocrella luteorostrata (Hypocreales: Clavicipitaceae), a potential biocontrol fungus for elongate hemlock scale in United States Christmas tree production areas.</title>
        <authorList>
            <person name="Barrett H."/>
            <person name="Lovett B."/>
            <person name="Macias A.M."/>
            <person name="Stajich J.E."/>
            <person name="Kasson M.T."/>
        </authorList>
    </citation>
    <scope>NUCLEOTIDE SEQUENCE</scope>
    <source>
        <strain evidence="2">ARSEF 14590</strain>
    </source>
</reference>
<sequence>MHNDAEEQSRIKTRFIILSDTHGEPLAASLHNKEADVAIHCGNLTQHSTIKELHTTLQLLRAITAPIKLVIAGNHDFTLDDVAFENKLLEGDGMAGETLDRSLVKQRFGDFGEARNLLLQAKDEGIFFLGEGTHSLSLENGALLQLYASPYTPGQSGRGNWGFQYQDREDHVFNIEQGTDVVISHGPPHGVLDRTMERQRLGCPDLFAAVARQQPLLHCFGHVHRGWGAKMVSWRPEISKKPSHFTDIDNEKSVVIGSLFLSQNSDPHLHDPNDAMSKREEYRSTSHCEGEEIVLGNGKTLFINASIKGDGDGNNRVPWVVDILLPKSALNEKRIQ</sequence>
<gene>
    <name evidence="2" type="ORF">QQS21_011602</name>
</gene>
<dbReference type="CDD" id="cd07379">
    <property type="entry name" value="MPP_239FB"/>
    <property type="match status" value="1"/>
</dbReference>
<dbReference type="SUPFAM" id="SSF56300">
    <property type="entry name" value="Metallo-dependent phosphatases"/>
    <property type="match status" value="1"/>
</dbReference>
<evidence type="ECO:0000259" key="1">
    <source>
        <dbReference type="Pfam" id="PF00149"/>
    </source>
</evidence>
<dbReference type="PANTHER" id="PTHR12905">
    <property type="entry name" value="METALLOPHOSPHOESTERASE"/>
    <property type="match status" value="1"/>
</dbReference>
<organism evidence="2 3">
    <name type="scientific">Conoideocrella luteorostrata</name>
    <dbReference type="NCBI Taxonomy" id="1105319"/>
    <lineage>
        <taxon>Eukaryota</taxon>
        <taxon>Fungi</taxon>
        <taxon>Dikarya</taxon>
        <taxon>Ascomycota</taxon>
        <taxon>Pezizomycotina</taxon>
        <taxon>Sordariomycetes</taxon>
        <taxon>Hypocreomycetidae</taxon>
        <taxon>Hypocreales</taxon>
        <taxon>Clavicipitaceae</taxon>
        <taxon>Conoideocrella</taxon>
    </lineage>
</organism>
<evidence type="ECO:0000313" key="3">
    <source>
        <dbReference type="Proteomes" id="UP001251528"/>
    </source>
</evidence>
<dbReference type="InterPro" id="IPR029052">
    <property type="entry name" value="Metallo-depent_PP-like"/>
</dbReference>
<dbReference type="EMBL" id="JASWJB010000405">
    <property type="protein sequence ID" value="KAK2590708.1"/>
    <property type="molecule type" value="Genomic_DNA"/>
</dbReference>
<dbReference type="InterPro" id="IPR004843">
    <property type="entry name" value="Calcineurin-like_PHP"/>
</dbReference>
<comment type="caution">
    <text evidence="2">The sequence shown here is derived from an EMBL/GenBank/DDBJ whole genome shotgun (WGS) entry which is preliminary data.</text>
</comment>
<dbReference type="PANTHER" id="PTHR12905:SF0">
    <property type="entry name" value="CALCINEURIN-LIKE PHOSPHOESTERASE DOMAIN-CONTAINING PROTEIN"/>
    <property type="match status" value="1"/>
</dbReference>
<dbReference type="InterPro" id="IPR051693">
    <property type="entry name" value="UPF0046_metallophosphoest"/>
</dbReference>
<dbReference type="Pfam" id="PF00149">
    <property type="entry name" value="Metallophos"/>
    <property type="match status" value="1"/>
</dbReference>